<dbReference type="EMBL" id="JAPEVI010000003">
    <property type="protein sequence ID" value="MCX2723025.1"/>
    <property type="molecule type" value="Genomic_DNA"/>
</dbReference>
<evidence type="ECO:0000313" key="3">
    <source>
        <dbReference type="Proteomes" id="UP001300261"/>
    </source>
</evidence>
<comment type="caution">
    <text evidence="2">The sequence shown here is derived from an EMBL/GenBank/DDBJ whole genome shotgun (WGS) entry which is preliminary data.</text>
</comment>
<dbReference type="InterPro" id="IPR005180">
    <property type="entry name" value="DUF302"/>
</dbReference>
<evidence type="ECO:0000313" key="2">
    <source>
        <dbReference type="EMBL" id="MCX2723025.1"/>
    </source>
</evidence>
<organism evidence="2 3">
    <name type="scientific">Roseibium salinum</name>
    <dbReference type="NCBI Taxonomy" id="1604349"/>
    <lineage>
        <taxon>Bacteria</taxon>
        <taxon>Pseudomonadati</taxon>
        <taxon>Pseudomonadota</taxon>
        <taxon>Alphaproteobacteria</taxon>
        <taxon>Hyphomicrobiales</taxon>
        <taxon>Stappiaceae</taxon>
        <taxon>Roseibium</taxon>
    </lineage>
</organism>
<sequence>MWIELRKSVQTVAAAAGILICGTAISAAQSVPEGVTAYEASAAFDDIRFELENAIVNRGLVIDYVSHIGDMLERTAQDVGGKKQVFANAQAMLFCSANLSRKAMEADPANIAYCPYTLFVYETADAPGKVTVGFRKLAETGSDTSRTAIADVNALLDAIAREAAGQQ</sequence>
<reference evidence="2 3" key="1">
    <citation type="journal article" date="2016" name="Int. J. Syst. Evol. Microbiol.">
        <title>Labrenzia salina sp. nov., isolated from the rhizosphere of the halophyte Arthrocnemum macrostachyum.</title>
        <authorList>
            <person name="Camacho M."/>
            <person name="Redondo-Gomez S."/>
            <person name="Rodriguez-Llorente I."/>
            <person name="Rohde M."/>
            <person name="Sproer C."/>
            <person name="Schumann P."/>
            <person name="Klenk H.P."/>
            <person name="Montero-Calasanz M.D.C."/>
        </authorList>
    </citation>
    <scope>NUCLEOTIDE SEQUENCE [LARGE SCALE GENOMIC DNA]</scope>
    <source>
        <strain evidence="2 3">DSM 29163</strain>
    </source>
</reference>
<protein>
    <submittedName>
        <fullName evidence="2">DUF302 domain-containing protein</fullName>
    </submittedName>
</protein>
<dbReference type="Proteomes" id="UP001300261">
    <property type="component" value="Unassembled WGS sequence"/>
</dbReference>
<gene>
    <name evidence="2" type="ORF">ON753_11675</name>
</gene>
<dbReference type="RefSeq" id="WP_265962691.1">
    <property type="nucleotide sequence ID" value="NZ_JAPEVI010000003.1"/>
</dbReference>
<dbReference type="Gene3D" id="3.30.310.70">
    <property type="entry name" value="TT1751-like domain"/>
    <property type="match status" value="1"/>
</dbReference>
<dbReference type="Pfam" id="PF03625">
    <property type="entry name" value="DUF302"/>
    <property type="match status" value="1"/>
</dbReference>
<keyword evidence="3" id="KW-1185">Reference proteome</keyword>
<accession>A0ABT3R1J9</accession>
<dbReference type="InterPro" id="IPR035923">
    <property type="entry name" value="TT1751-like_sf"/>
</dbReference>
<name>A0ABT3R1J9_9HYPH</name>
<feature type="domain" description="DUF302" evidence="1">
    <location>
        <begin position="86"/>
        <end position="134"/>
    </location>
</feature>
<evidence type="ECO:0000259" key="1">
    <source>
        <dbReference type="Pfam" id="PF03625"/>
    </source>
</evidence>
<proteinExistence type="predicted"/>
<dbReference type="SUPFAM" id="SSF103247">
    <property type="entry name" value="TT1751-like"/>
    <property type="match status" value="1"/>
</dbReference>